<sequence>MGHSLLEALNVRVVGSGEKIMVLAHGFGTDQSAWQRILPFFRHDHRIVLFDLVCAGTVNPDYFDFRRYTTLDAYVDDLLYILDALRIDRCTYVGHSVSATIGILAAIKRPDIFTKLILIGFTPRVLNDHNYHGGFEVGEIEQVFSAMEANYEAWVQGFAPLAVGADVPEARPERGVGVGEGAVLHYPDGEGRVGAGVSGDVREEPPRGAEHDTLILTRTIIEDTGHGVQFKDATNSCDEIETSTEDLNPELQLRGPVTRLRAKKLQGYFQCYVQKKLEDGAESRQHNSVWVNQAIEDCSIGAFRILVDPGFVSVQGQPLQPEGAARQPAAAQPPEVARQPEIHAAEPARANARAPQAQCHQPEVQFNDPYEYDAEEAFGDFAEEFEAEYDPFQRRERPRQPYYRHAARRADLNSLLNNIKTSIPEFEGLHDPDLYLDSERKVDKIFDCYDFSE</sequence>
<feature type="region of interest" description="Disordered" evidence="3">
    <location>
        <begin position="318"/>
        <end position="338"/>
    </location>
</feature>
<dbReference type="InterPro" id="IPR000073">
    <property type="entry name" value="AB_hydrolase_1"/>
</dbReference>
<dbReference type="GO" id="GO:0016787">
    <property type="term" value="F:hydrolase activity"/>
    <property type="evidence" value="ECO:0007669"/>
    <property type="project" value="UniProtKB-KW"/>
</dbReference>
<dbReference type="FunFam" id="3.40.50.1820:FF:000042">
    <property type="entry name" value="probable strigolactone esterase DAD2"/>
    <property type="match status" value="1"/>
</dbReference>
<dbReference type="PANTHER" id="PTHR43039">
    <property type="entry name" value="ESTERASE-RELATED"/>
    <property type="match status" value="1"/>
</dbReference>
<evidence type="ECO:0000259" key="4">
    <source>
        <dbReference type="Pfam" id="PF00561"/>
    </source>
</evidence>
<comment type="similarity">
    <text evidence="1">Belongs to the AB hydrolase superfamily.</text>
</comment>
<keyword evidence="6" id="KW-1185">Reference proteome</keyword>
<feature type="compositionally biased region" description="Low complexity" evidence="3">
    <location>
        <begin position="320"/>
        <end position="337"/>
    </location>
</feature>
<evidence type="ECO:0000313" key="5">
    <source>
        <dbReference type="EMBL" id="KAH6836113.1"/>
    </source>
</evidence>
<gene>
    <name evidence="5" type="ORF">C2S53_002093</name>
</gene>
<dbReference type="Proteomes" id="UP001190926">
    <property type="component" value="Unassembled WGS sequence"/>
</dbReference>
<name>A0AAD4JLN1_PERFH</name>
<organism evidence="5 6">
    <name type="scientific">Perilla frutescens var. hirtella</name>
    <name type="common">Perilla citriodora</name>
    <name type="synonym">Perilla setoyensis</name>
    <dbReference type="NCBI Taxonomy" id="608512"/>
    <lineage>
        <taxon>Eukaryota</taxon>
        <taxon>Viridiplantae</taxon>
        <taxon>Streptophyta</taxon>
        <taxon>Embryophyta</taxon>
        <taxon>Tracheophyta</taxon>
        <taxon>Spermatophyta</taxon>
        <taxon>Magnoliopsida</taxon>
        <taxon>eudicotyledons</taxon>
        <taxon>Gunneridae</taxon>
        <taxon>Pentapetalae</taxon>
        <taxon>asterids</taxon>
        <taxon>lamiids</taxon>
        <taxon>Lamiales</taxon>
        <taxon>Lamiaceae</taxon>
        <taxon>Nepetoideae</taxon>
        <taxon>Elsholtzieae</taxon>
        <taxon>Perilla</taxon>
    </lineage>
</organism>
<evidence type="ECO:0000256" key="3">
    <source>
        <dbReference type="SAM" id="MobiDB-lite"/>
    </source>
</evidence>
<reference evidence="5 6" key="1">
    <citation type="journal article" date="2021" name="Nat. Commun.">
        <title>Incipient diploidization of the medicinal plant Perilla within 10,000 years.</title>
        <authorList>
            <person name="Zhang Y."/>
            <person name="Shen Q."/>
            <person name="Leng L."/>
            <person name="Zhang D."/>
            <person name="Chen S."/>
            <person name="Shi Y."/>
            <person name="Ning Z."/>
            <person name="Chen S."/>
        </authorList>
    </citation>
    <scope>NUCLEOTIDE SEQUENCE [LARGE SCALE GENOMIC DNA]</scope>
    <source>
        <strain evidence="6">cv. PC099</strain>
    </source>
</reference>
<dbReference type="Pfam" id="PF00561">
    <property type="entry name" value="Abhydrolase_1"/>
    <property type="match status" value="1"/>
</dbReference>
<proteinExistence type="inferred from homology"/>
<evidence type="ECO:0000256" key="1">
    <source>
        <dbReference type="ARBA" id="ARBA00008645"/>
    </source>
</evidence>
<evidence type="ECO:0000313" key="6">
    <source>
        <dbReference type="Proteomes" id="UP001190926"/>
    </source>
</evidence>
<dbReference type="EMBL" id="SDAM02000026">
    <property type="protein sequence ID" value="KAH6836113.1"/>
    <property type="molecule type" value="Genomic_DNA"/>
</dbReference>
<comment type="caution">
    <text evidence="5">The sequence shown here is derived from an EMBL/GenBank/DDBJ whole genome shotgun (WGS) entry which is preliminary data.</text>
</comment>
<feature type="domain" description="AB hydrolase-1" evidence="4">
    <location>
        <begin position="20"/>
        <end position="126"/>
    </location>
</feature>
<accession>A0AAD4JLN1</accession>
<keyword evidence="2" id="KW-0378">Hydrolase</keyword>
<dbReference type="AlphaFoldDB" id="A0AAD4JLN1"/>
<dbReference type="SUPFAM" id="SSF53474">
    <property type="entry name" value="alpha/beta-Hydrolases"/>
    <property type="match status" value="1"/>
</dbReference>
<dbReference type="InterPro" id="IPR029058">
    <property type="entry name" value="AB_hydrolase_fold"/>
</dbReference>
<protein>
    <submittedName>
        <fullName evidence="5">Alpha/beta-Hydrolases superfamily protein</fullName>
    </submittedName>
</protein>
<dbReference type="Gene3D" id="3.40.50.1820">
    <property type="entry name" value="alpha/beta hydrolase"/>
    <property type="match status" value="1"/>
</dbReference>
<evidence type="ECO:0000256" key="2">
    <source>
        <dbReference type="ARBA" id="ARBA00022801"/>
    </source>
</evidence>